<dbReference type="EMBL" id="JASBWR010000013">
    <property type="protein sequence ID" value="KAJ9110276.1"/>
    <property type="molecule type" value="Genomic_DNA"/>
</dbReference>
<gene>
    <name evidence="1" type="ORF">QFC19_001679</name>
</gene>
<dbReference type="Proteomes" id="UP001241377">
    <property type="component" value="Unassembled WGS sequence"/>
</dbReference>
<reference evidence="1" key="1">
    <citation type="submission" date="2023-04" db="EMBL/GenBank/DDBJ databases">
        <title>Draft Genome sequencing of Naganishia species isolated from polar environments using Oxford Nanopore Technology.</title>
        <authorList>
            <person name="Leo P."/>
            <person name="Venkateswaran K."/>
        </authorList>
    </citation>
    <scope>NUCLEOTIDE SEQUENCE</scope>
    <source>
        <strain evidence="1">MNA-CCFEE 5261</strain>
    </source>
</reference>
<evidence type="ECO:0000313" key="2">
    <source>
        <dbReference type="Proteomes" id="UP001241377"/>
    </source>
</evidence>
<comment type="caution">
    <text evidence="1">The sequence shown here is derived from an EMBL/GenBank/DDBJ whole genome shotgun (WGS) entry which is preliminary data.</text>
</comment>
<protein>
    <submittedName>
        <fullName evidence="1">Uncharacterized protein</fullName>
    </submittedName>
</protein>
<organism evidence="1 2">
    <name type="scientific">Naganishia cerealis</name>
    <dbReference type="NCBI Taxonomy" id="610337"/>
    <lineage>
        <taxon>Eukaryota</taxon>
        <taxon>Fungi</taxon>
        <taxon>Dikarya</taxon>
        <taxon>Basidiomycota</taxon>
        <taxon>Agaricomycotina</taxon>
        <taxon>Tremellomycetes</taxon>
        <taxon>Filobasidiales</taxon>
        <taxon>Filobasidiaceae</taxon>
        <taxon>Naganishia</taxon>
    </lineage>
</organism>
<proteinExistence type="predicted"/>
<evidence type="ECO:0000313" key="1">
    <source>
        <dbReference type="EMBL" id="KAJ9110276.1"/>
    </source>
</evidence>
<keyword evidence="2" id="KW-1185">Reference proteome</keyword>
<sequence length="724" mass="77926">MSRVTQDTRWYCHECSTAFREPIRNGGNDLPLCPNCMSDVVEERELDAPEDDSWFPSDHPVHDDEDQNFLGFFNPPSMVGNRQANVPRQGNNDFHNGHPPDGEHPLAALMQLFGGGPMQGTSDNTHGQTGGPRIRTFTLGNGAGSGFFGGATISVGGVPTLGRDEYGYIRDPWGEDPFGQARGSGRGRERTADQAASDRFGDSPSNGNNPFGGGGGGNGGFGFVDYHPEPGAHVTIEDLLAHFLSGMTGLGVNGGNGPLGDYVLSDEGLDRVLEELMNAAGEHNRPPPASDLVIDGLPRIKLDQATLGMGYRTLRIKIWSASYHFFNCSTDASQYKDCSICLTEFELDQEVIRIPCNLILVTIPYQAYISFGVPGTLVEAERYLSGLVLPESERNRPRTQAQQENAHANSPLPPIPNPLGEHGVGGVINNVFHNISRFFTGGDEQHAGHDENVNSTEQEGRASVSAESAGSATSTSNPPGAFPRPVSPTVDDHPDHPINIRSNGTDNSHDTRTSTTQNATSSDRATLPEHAVPDHEDVRDMARLQPDASADNSAARFISSLFDQRGGSPLSGNGNPRSPGPMGTASYFGRTSSPPHFIRNPSNPPLGSNRDFSGTSVSERPSSVILTEAQGQSRETSSSIPSPSVAEHSGANADTTARTEEPHSTSEQDKDQQHLQVSPMPTYPTVIPAEYRERQARREAMIREQEQHSGKPQDTSTDEHDISA</sequence>
<name>A0ACC2WHH1_9TREE</name>
<accession>A0ACC2WHH1</accession>